<reference evidence="6" key="1">
    <citation type="submission" date="2025-08" db="UniProtKB">
        <authorList>
            <consortium name="RefSeq"/>
        </authorList>
    </citation>
    <scope>IDENTIFICATION</scope>
    <source>
        <tissue evidence="6">Seedling</tissue>
    </source>
</reference>
<evidence type="ECO:0000256" key="1">
    <source>
        <dbReference type="ARBA" id="ARBA00010746"/>
    </source>
</evidence>
<keyword evidence="3 4" id="KW-0964">Secreted</keyword>
<dbReference type="Pfam" id="PF03018">
    <property type="entry name" value="Dirigent"/>
    <property type="match status" value="1"/>
</dbReference>
<keyword evidence="4" id="KW-0732">Signal</keyword>
<dbReference type="GO" id="GO:0009699">
    <property type="term" value="P:phenylpropanoid biosynthetic process"/>
    <property type="evidence" value="ECO:0007669"/>
    <property type="project" value="UniProtKB-ARBA"/>
</dbReference>
<name>A0A6P4AAX7_ZIZJJ</name>
<sequence length="190" mass="20439">MEGRLIILGLALILISIATIPVADCAYHSETLPNVMKEKITKLHFFLFDILSGSKPSAVEVARANISKGDTSPTPFGSLFAIDDPLKDGPEATSKVIGNAQGLYVSSSSQPGTLGLVMYVDFGFTTGKFKGSSFTVASRNPVTEGKRELAIVGGRGEFRMARGFAKLNTYFLNTTNGDAIIEYHVTLIHY</sequence>
<accession>A0A6P4AAX7</accession>
<dbReference type="KEGG" id="zju:107427588"/>
<evidence type="ECO:0000256" key="3">
    <source>
        <dbReference type="ARBA" id="ARBA00022525"/>
    </source>
</evidence>
<dbReference type="RefSeq" id="XP_015893462.1">
    <property type="nucleotide sequence ID" value="XM_016037976.3"/>
</dbReference>
<dbReference type="GO" id="GO:0048046">
    <property type="term" value="C:apoplast"/>
    <property type="evidence" value="ECO:0007669"/>
    <property type="project" value="UniProtKB-SubCell"/>
</dbReference>
<evidence type="ECO:0000256" key="4">
    <source>
        <dbReference type="RuleBase" id="RU363099"/>
    </source>
</evidence>
<evidence type="ECO:0000256" key="2">
    <source>
        <dbReference type="ARBA" id="ARBA00011738"/>
    </source>
</evidence>
<dbReference type="GeneID" id="107427588"/>
<keyword evidence="5" id="KW-1185">Reference proteome</keyword>
<evidence type="ECO:0000313" key="6">
    <source>
        <dbReference type="RefSeq" id="XP_015893462.1"/>
    </source>
</evidence>
<dbReference type="Proteomes" id="UP001652623">
    <property type="component" value="Chromosome 9"/>
</dbReference>
<organism evidence="5 6">
    <name type="scientific">Ziziphus jujuba</name>
    <name type="common">Chinese jujube</name>
    <name type="synonym">Ziziphus sativa</name>
    <dbReference type="NCBI Taxonomy" id="326968"/>
    <lineage>
        <taxon>Eukaryota</taxon>
        <taxon>Viridiplantae</taxon>
        <taxon>Streptophyta</taxon>
        <taxon>Embryophyta</taxon>
        <taxon>Tracheophyta</taxon>
        <taxon>Spermatophyta</taxon>
        <taxon>Magnoliopsida</taxon>
        <taxon>eudicotyledons</taxon>
        <taxon>Gunneridae</taxon>
        <taxon>Pentapetalae</taxon>
        <taxon>rosids</taxon>
        <taxon>fabids</taxon>
        <taxon>Rosales</taxon>
        <taxon>Rhamnaceae</taxon>
        <taxon>Paliureae</taxon>
        <taxon>Ziziphus</taxon>
    </lineage>
</organism>
<dbReference type="InterPro" id="IPR044859">
    <property type="entry name" value="Allene_oxi_cyc_Dirigent"/>
</dbReference>
<protein>
    <recommendedName>
        <fullName evidence="4">Dirigent protein</fullName>
    </recommendedName>
</protein>
<dbReference type="AlphaFoldDB" id="A0A6P4AAX7"/>
<comment type="subunit">
    <text evidence="2 4">Homodimer.</text>
</comment>
<comment type="subcellular location">
    <subcellularLocation>
        <location evidence="4">Secreted</location>
        <location evidence="4">Extracellular space</location>
        <location evidence="4">Apoplast</location>
    </subcellularLocation>
</comment>
<gene>
    <name evidence="6" type="primary">LOC107427588</name>
</gene>
<dbReference type="Gene3D" id="2.40.480.10">
    <property type="entry name" value="Allene oxide cyclase-like"/>
    <property type="match status" value="1"/>
</dbReference>
<dbReference type="PANTHER" id="PTHR21495">
    <property type="entry name" value="NUCLEOPORIN-RELATED"/>
    <property type="match status" value="1"/>
</dbReference>
<keyword evidence="4" id="KW-0052">Apoplast</keyword>
<comment type="similarity">
    <text evidence="1 4">Belongs to the plant dirigent protein family.</text>
</comment>
<feature type="signal peptide" evidence="4">
    <location>
        <begin position="1"/>
        <end position="25"/>
    </location>
</feature>
<evidence type="ECO:0000313" key="5">
    <source>
        <dbReference type="Proteomes" id="UP001652623"/>
    </source>
</evidence>
<dbReference type="InParanoid" id="A0A6P4AAX7"/>
<comment type="function">
    <text evidence="4">Dirigent proteins impart stereoselectivity on the phenoxy radical-coupling reaction, yielding optically active lignans from two molecules of coniferyl alcohol in the biosynthesis of lignans, flavonolignans, and alkaloids and thus plays a central role in plant secondary metabolism.</text>
</comment>
<proteinExistence type="inferred from homology"/>
<dbReference type="InterPro" id="IPR004265">
    <property type="entry name" value="Dirigent"/>
</dbReference>
<feature type="chain" id="PRO_5028502383" description="Dirigent protein" evidence="4">
    <location>
        <begin position="26"/>
        <end position="190"/>
    </location>
</feature>